<dbReference type="Gene3D" id="3.30.70.1290">
    <property type="entry name" value="Transposase IS200-like"/>
    <property type="match status" value="1"/>
</dbReference>
<reference evidence="2 3" key="1">
    <citation type="submission" date="2016-10" db="EMBL/GenBank/DDBJ databases">
        <authorList>
            <person name="de Groot N.N."/>
        </authorList>
    </citation>
    <scope>NUCLEOTIDE SEQUENCE [LARGE SCALE GENOMIC DNA]</scope>
    <source>
        <strain evidence="2 3">CGMCC 1.5058</strain>
    </source>
</reference>
<dbReference type="SUPFAM" id="SSF143422">
    <property type="entry name" value="Transposase IS200-like"/>
    <property type="match status" value="1"/>
</dbReference>
<dbReference type="InterPro" id="IPR036515">
    <property type="entry name" value="Transposase_17_sf"/>
</dbReference>
<dbReference type="SMART" id="SM01321">
    <property type="entry name" value="Y1_Tnp"/>
    <property type="match status" value="1"/>
</dbReference>
<dbReference type="RefSeq" id="WP_031574318.1">
    <property type="nucleotide sequence ID" value="NZ_FNDZ01000001.1"/>
</dbReference>
<dbReference type="InterPro" id="IPR002686">
    <property type="entry name" value="Transposase_17"/>
</dbReference>
<accession>A0A1G8I6R4</accession>
<dbReference type="GO" id="GO:0006313">
    <property type="term" value="P:DNA transposition"/>
    <property type="evidence" value="ECO:0007669"/>
    <property type="project" value="InterPro"/>
</dbReference>
<dbReference type="GO" id="GO:0003677">
    <property type="term" value="F:DNA binding"/>
    <property type="evidence" value="ECO:0007669"/>
    <property type="project" value="InterPro"/>
</dbReference>
<evidence type="ECO:0000313" key="2">
    <source>
        <dbReference type="EMBL" id="SDI14646.1"/>
    </source>
</evidence>
<name>A0A1G8I6R4_9CLOT</name>
<dbReference type="PANTHER" id="PTHR34322:SF2">
    <property type="entry name" value="TRANSPOSASE IS200-LIKE DOMAIN-CONTAINING PROTEIN"/>
    <property type="match status" value="1"/>
</dbReference>
<protein>
    <submittedName>
        <fullName evidence="2">Transposase IS200 like</fullName>
    </submittedName>
</protein>
<evidence type="ECO:0000313" key="3">
    <source>
        <dbReference type="Proteomes" id="UP000183255"/>
    </source>
</evidence>
<evidence type="ECO:0000259" key="1">
    <source>
        <dbReference type="SMART" id="SM01321"/>
    </source>
</evidence>
<organism evidence="2 3">
    <name type="scientific">Proteiniclasticum ruminis</name>
    <dbReference type="NCBI Taxonomy" id="398199"/>
    <lineage>
        <taxon>Bacteria</taxon>
        <taxon>Bacillati</taxon>
        <taxon>Bacillota</taxon>
        <taxon>Clostridia</taxon>
        <taxon>Eubacteriales</taxon>
        <taxon>Clostridiaceae</taxon>
        <taxon>Proteiniclasticum</taxon>
    </lineage>
</organism>
<feature type="domain" description="Transposase IS200-like" evidence="1">
    <location>
        <begin position="9"/>
        <end position="120"/>
    </location>
</feature>
<proteinExistence type="predicted"/>
<gene>
    <name evidence="2" type="ORF">SAMN05421804_101789</name>
</gene>
<dbReference type="GO" id="GO:0004803">
    <property type="term" value="F:transposase activity"/>
    <property type="evidence" value="ECO:0007669"/>
    <property type="project" value="InterPro"/>
</dbReference>
<dbReference type="Proteomes" id="UP000183255">
    <property type="component" value="Unassembled WGS sequence"/>
</dbReference>
<dbReference type="AlphaFoldDB" id="A0A1G8I6R4"/>
<sequence>MARKARIKDPYGTFHITQSGGGQKLLFEKEEDRTQFLEILKKAQLQFQFKLYAYCLLSDNQYHLVMDLNGADMSKVMKSINIGYAIYKDQKEPLFKDRYKSELLKETEDAEDVVRSLHKNGVTGSLWNSYCTYDKESPLKLDWISPIEKSADKKDTSPCRNCMETLKEAEVKLKEFSLERGLPLEDLLKDKEIRNDLILKFRKNSTLSLKELGILFGGLSESSICKILSTVCEK</sequence>
<dbReference type="PANTHER" id="PTHR34322">
    <property type="entry name" value="TRANSPOSASE, Y1_TNP DOMAIN-CONTAINING"/>
    <property type="match status" value="1"/>
</dbReference>
<dbReference type="EMBL" id="FNDZ01000001">
    <property type="protein sequence ID" value="SDI14646.1"/>
    <property type="molecule type" value="Genomic_DNA"/>
</dbReference>